<dbReference type="PANTHER" id="PTHR44329:SF289">
    <property type="entry name" value="SERINE_THREONINE-PROTEIN KINASE VIK"/>
    <property type="match status" value="1"/>
</dbReference>
<protein>
    <recommendedName>
        <fullName evidence="5">EKC/KEOPS complex subunit BUD32</fullName>
        <ecNumber evidence="3">2.7.11.1</ecNumber>
    </recommendedName>
    <alternativeName>
        <fullName evidence="6 7">Atypical Serine/threonine protein kinase BUD32</fullName>
    </alternativeName>
    <alternativeName>
        <fullName evidence="4">EKC/KEOPS complex subunit bud32</fullName>
    </alternativeName>
</protein>
<dbReference type="GO" id="GO:0005524">
    <property type="term" value="F:ATP binding"/>
    <property type="evidence" value="ECO:0007669"/>
    <property type="project" value="InterPro"/>
</dbReference>
<evidence type="ECO:0000256" key="10">
    <source>
        <dbReference type="SAM" id="MobiDB-lite"/>
    </source>
</evidence>
<feature type="compositionally biased region" description="Basic and acidic residues" evidence="10">
    <location>
        <begin position="65"/>
        <end position="79"/>
    </location>
</feature>
<dbReference type="Pfam" id="PF00069">
    <property type="entry name" value="Pkinase"/>
    <property type="match status" value="1"/>
</dbReference>
<name>F9FYG9_FUSOF</name>
<evidence type="ECO:0000256" key="8">
    <source>
        <dbReference type="ARBA" id="ARBA00047899"/>
    </source>
</evidence>
<gene>
    <name evidence="12" type="ORF">FOXB_11451</name>
</gene>
<dbReference type="OrthoDB" id="1668230at2759"/>
<dbReference type="EMBL" id="AFQF01002883">
    <property type="protein sequence ID" value="EGU78041.1"/>
    <property type="molecule type" value="Genomic_DNA"/>
</dbReference>
<comment type="function">
    <text evidence="1">Component of the EKC/KEOPS complex that is required for the formation of a threonylcarbamoyl group on adenosine at position 37 (t(6)A37) in tRNAs that read codons beginning with adenine. The complex is probably involved in the transfer of the threonylcarbamoyl moiety of threonylcarbamoyl-AMP (TC-AMP) to the N6 group of A37. BUD32 has ATPase activity in the context of the EKC/KEOPS complex and likely plays a supporting role to the catalytic subunit KAE1. The EKC/KEOPS complex also promotes both telomere uncapping and telomere elongation. The complex is required for efficient recruitment of transcriptional coactivators.</text>
</comment>
<dbReference type="PROSITE" id="PS50011">
    <property type="entry name" value="PROTEIN_KINASE_DOM"/>
    <property type="match status" value="1"/>
</dbReference>
<dbReference type="STRING" id="660025.F9FYG9"/>
<evidence type="ECO:0000256" key="7">
    <source>
        <dbReference type="ARBA" id="ARBA00033194"/>
    </source>
</evidence>
<evidence type="ECO:0000256" key="5">
    <source>
        <dbReference type="ARBA" id="ARBA00019973"/>
    </source>
</evidence>
<evidence type="ECO:0000256" key="6">
    <source>
        <dbReference type="ARBA" id="ARBA00030980"/>
    </source>
</evidence>
<evidence type="ECO:0000256" key="4">
    <source>
        <dbReference type="ARBA" id="ARBA00013948"/>
    </source>
</evidence>
<evidence type="ECO:0000259" key="11">
    <source>
        <dbReference type="PROSITE" id="PS50011"/>
    </source>
</evidence>
<dbReference type="InterPro" id="IPR051681">
    <property type="entry name" value="Ser/Thr_Kinases-Pseudokinases"/>
</dbReference>
<evidence type="ECO:0000256" key="3">
    <source>
        <dbReference type="ARBA" id="ARBA00012513"/>
    </source>
</evidence>
<accession>F9FYG9</accession>
<dbReference type="GO" id="GO:0004674">
    <property type="term" value="F:protein serine/threonine kinase activity"/>
    <property type="evidence" value="ECO:0007669"/>
    <property type="project" value="UniProtKB-EC"/>
</dbReference>
<dbReference type="PANTHER" id="PTHR44329">
    <property type="entry name" value="SERINE/THREONINE-PROTEIN KINASE TNNI3K-RELATED"/>
    <property type="match status" value="1"/>
</dbReference>
<comment type="catalytic activity">
    <reaction evidence="9">
        <text>L-seryl-[protein] + ATP = O-phospho-L-seryl-[protein] + ADP + H(+)</text>
        <dbReference type="Rhea" id="RHEA:17989"/>
        <dbReference type="Rhea" id="RHEA-COMP:9863"/>
        <dbReference type="Rhea" id="RHEA-COMP:11604"/>
        <dbReference type="ChEBI" id="CHEBI:15378"/>
        <dbReference type="ChEBI" id="CHEBI:29999"/>
        <dbReference type="ChEBI" id="CHEBI:30616"/>
        <dbReference type="ChEBI" id="CHEBI:83421"/>
        <dbReference type="ChEBI" id="CHEBI:456216"/>
        <dbReference type="EC" id="2.7.11.1"/>
    </reaction>
</comment>
<dbReference type="Gene3D" id="1.10.510.10">
    <property type="entry name" value="Transferase(Phosphotransferase) domain 1"/>
    <property type="match status" value="1"/>
</dbReference>
<evidence type="ECO:0000256" key="9">
    <source>
        <dbReference type="ARBA" id="ARBA00048679"/>
    </source>
</evidence>
<dbReference type="InterPro" id="IPR008266">
    <property type="entry name" value="Tyr_kinase_AS"/>
</dbReference>
<dbReference type="PROSITE" id="PS00109">
    <property type="entry name" value="PROTEIN_KINASE_TYR"/>
    <property type="match status" value="1"/>
</dbReference>
<dbReference type="AlphaFoldDB" id="F9FYG9"/>
<dbReference type="EC" id="2.7.11.1" evidence="3"/>
<feature type="compositionally biased region" description="Polar residues" evidence="10">
    <location>
        <begin position="55"/>
        <end position="64"/>
    </location>
</feature>
<feature type="region of interest" description="Disordered" evidence="10">
    <location>
        <begin position="55"/>
        <end position="83"/>
    </location>
</feature>
<reference evidence="12" key="1">
    <citation type="journal article" date="2012" name="Mol. Plant Microbe Interact.">
        <title>A highly conserved effector in Fusarium oxysporum is required for full virulence on Arabidopsis.</title>
        <authorList>
            <person name="Thatcher L.F."/>
            <person name="Gardiner D.M."/>
            <person name="Kazan K."/>
            <person name="Manners J."/>
        </authorList>
    </citation>
    <scope>NUCLEOTIDE SEQUENCE [LARGE SCALE GENOMIC DNA]</scope>
    <source>
        <strain evidence="12">Fo5176</strain>
    </source>
</reference>
<evidence type="ECO:0000256" key="2">
    <source>
        <dbReference type="ARBA" id="ARBA00011534"/>
    </source>
</evidence>
<organism evidence="12">
    <name type="scientific">Fusarium oxysporum (strain Fo5176)</name>
    <name type="common">Fusarium vascular wilt</name>
    <dbReference type="NCBI Taxonomy" id="660025"/>
    <lineage>
        <taxon>Eukaryota</taxon>
        <taxon>Fungi</taxon>
        <taxon>Dikarya</taxon>
        <taxon>Ascomycota</taxon>
        <taxon>Pezizomycotina</taxon>
        <taxon>Sordariomycetes</taxon>
        <taxon>Hypocreomycetidae</taxon>
        <taxon>Hypocreales</taxon>
        <taxon>Nectriaceae</taxon>
        <taxon>Fusarium</taxon>
        <taxon>Fusarium oxysporum species complex</taxon>
    </lineage>
</organism>
<evidence type="ECO:0000313" key="12">
    <source>
        <dbReference type="EMBL" id="EGU78041.1"/>
    </source>
</evidence>
<comment type="caution">
    <text evidence="12">The sequence shown here is derived from an EMBL/GenBank/DDBJ whole genome shotgun (WGS) entry which is preliminary data.</text>
</comment>
<comment type="subunit">
    <text evidence="2">Component of the EKC/KEOPS complex composed of at least BUD32, CGI121, GON7, KAE1 and PCC1; the whole complex dimerizes.</text>
</comment>
<dbReference type="SUPFAM" id="SSF56112">
    <property type="entry name" value="Protein kinase-like (PK-like)"/>
    <property type="match status" value="1"/>
</dbReference>
<evidence type="ECO:0000256" key="1">
    <source>
        <dbReference type="ARBA" id="ARBA00003747"/>
    </source>
</evidence>
<proteinExistence type="predicted"/>
<dbReference type="InterPro" id="IPR011009">
    <property type="entry name" value="Kinase-like_dom_sf"/>
</dbReference>
<comment type="catalytic activity">
    <reaction evidence="8">
        <text>L-threonyl-[protein] + ATP = O-phospho-L-threonyl-[protein] + ADP + H(+)</text>
        <dbReference type="Rhea" id="RHEA:46608"/>
        <dbReference type="Rhea" id="RHEA-COMP:11060"/>
        <dbReference type="Rhea" id="RHEA-COMP:11605"/>
        <dbReference type="ChEBI" id="CHEBI:15378"/>
        <dbReference type="ChEBI" id="CHEBI:30013"/>
        <dbReference type="ChEBI" id="CHEBI:30616"/>
        <dbReference type="ChEBI" id="CHEBI:61977"/>
        <dbReference type="ChEBI" id="CHEBI:456216"/>
        <dbReference type="EC" id="2.7.11.1"/>
    </reaction>
</comment>
<sequence>MWGILIVAQRAFRPFLAILLPWTTGTWSFITRLLNYDGTHLHNDAKQQYYPEINALQSPSPSQGHDNKIIPHSARDQDPPRSPLRIRYVPVPGEWERKLHPNWPESTFRIPDLVPDGHIYYIRKGDYVRRGATALVERLPSGHIAKTPLPNPYDTVGERKARQNMEHEYNVYCFIGPCQFIPKLIDWDSKCKTLVLEDHVNGDLETFFKTNCDTDVDTRQKWALQAAQALASLHNIGVIHQDVTPRNFLLDKNMNLRICDFAGSSFPGHPVSTGAPGPRYQSRAWDREYVPTQADDVFSLGSVLYFIMCGEEPYSKFDEDEVKRRFENLDFPTSDHLGCGAVIRNCWSGQFATGEHVTSSIVRVSVSLIPMHGTLCPTFRVAQVFFGWICALLTGGGEMAAARSDDVFLILIARRWAARLWYLILVEGLILASLEIFPRVEEFPYILKFPHVHLRYTNITNFLIGMATSNLQSDHSNPSHPLLPVFYRRKRYDATVHYINNERYGLFKDVPIDELTQEGAISFGTEQIPQSWQHLWQLRGRELLQLLRRGQIIKTTCVDDQPAHRPPLNHEVNEHLVAESPTAFTSFLDTDSRFTAEMPDVSRLTTAIGNFLYVGMSMSFKRVQEENKQLTGAVRLHAAATGGGDFKLEIFINTPTARAITHAIRHGDEELLRIMLGGYLAEGMDGSLWKQEEKRLGITSPTTALGLVPTEGEDYRLFIMLRFSTGQQLFSSLFPI</sequence>
<dbReference type="InterPro" id="IPR000719">
    <property type="entry name" value="Prot_kinase_dom"/>
</dbReference>
<feature type="domain" description="Protein kinase" evidence="11">
    <location>
        <begin position="108"/>
        <end position="386"/>
    </location>
</feature>